<evidence type="ECO:0000313" key="1">
    <source>
        <dbReference type="EMBL" id="QDT74783.1"/>
    </source>
</evidence>
<dbReference type="EMBL" id="CP036339">
    <property type="protein sequence ID" value="QDT74783.1"/>
    <property type="molecule type" value="Genomic_DNA"/>
</dbReference>
<reference evidence="1 2" key="1">
    <citation type="submission" date="2019-02" db="EMBL/GenBank/DDBJ databases">
        <title>Deep-cultivation of Planctomycetes and their phenomic and genomic characterization uncovers novel biology.</title>
        <authorList>
            <person name="Wiegand S."/>
            <person name="Jogler M."/>
            <person name="Boedeker C."/>
            <person name="Pinto D."/>
            <person name="Vollmers J."/>
            <person name="Rivas-Marin E."/>
            <person name="Kohn T."/>
            <person name="Peeters S.H."/>
            <person name="Heuer A."/>
            <person name="Rast P."/>
            <person name="Oberbeckmann S."/>
            <person name="Bunk B."/>
            <person name="Jeske O."/>
            <person name="Meyerdierks A."/>
            <person name="Storesund J.E."/>
            <person name="Kallscheuer N."/>
            <person name="Luecker S."/>
            <person name="Lage O.M."/>
            <person name="Pohl T."/>
            <person name="Merkel B.J."/>
            <person name="Hornburger P."/>
            <person name="Mueller R.-W."/>
            <person name="Bruemmer F."/>
            <person name="Labrenz M."/>
            <person name="Spormann A.M."/>
            <person name="Op den Camp H."/>
            <person name="Overmann J."/>
            <person name="Amann R."/>
            <person name="Jetten M.S.M."/>
            <person name="Mascher T."/>
            <person name="Medema M.H."/>
            <person name="Devos D.P."/>
            <person name="Kaster A.-K."/>
            <person name="Ovreas L."/>
            <person name="Rohde M."/>
            <person name="Galperin M.Y."/>
            <person name="Jogler C."/>
        </authorList>
    </citation>
    <scope>NUCLEOTIDE SEQUENCE [LARGE SCALE GENOMIC DNA]</scope>
    <source>
        <strain evidence="1 2">I41</strain>
    </source>
</reference>
<name>A0A517U2E7_9BACT</name>
<keyword evidence="2" id="KW-1185">Reference proteome</keyword>
<dbReference type="Proteomes" id="UP000317909">
    <property type="component" value="Chromosome"/>
</dbReference>
<gene>
    <name evidence="1" type="ORF">I41_39850</name>
</gene>
<sequence length="34" mass="3710">MPDVRRCCCPYPKESRGPLQADVSAATALMNDTL</sequence>
<organism evidence="1 2">
    <name type="scientific">Lacipirellula limnantheis</name>
    <dbReference type="NCBI Taxonomy" id="2528024"/>
    <lineage>
        <taxon>Bacteria</taxon>
        <taxon>Pseudomonadati</taxon>
        <taxon>Planctomycetota</taxon>
        <taxon>Planctomycetia</taxon>
        <taxon>Pirellulales</taxon>
        <taxon>Lacipirellulaceae</taxon>
        <taxon>Lacipirellula</taxon>
    </lineage>
</organism>
<evidence type="ECO:0000313" key="2">
    <source>
        <dbReference type="Proteomes" id="UP000317909"/>
    </source>
</evidence>
<accession>A0A517U2E7</accession>
<protein>
    <submittedName>
        <fullName evidence="1">Uncharacterized protein</fullName>
    </submittedName>
</protein>
<dbReference type="KEGG" id="llh:I41_39850"/>
<dbReference type="AlphaFoldDB" id="A0A517U2E7"/>
<proteinExistence type="predicted"/>